<evidence type="ECO:0000313" key="2">
    <source>
        <dbReference type="EMBL" id="MBB6227846.1"/>
    </source>
</evidence>
<dbReference type="AlphaFoldDB" id="A0A841L6J2"/>
<reference evidence="2 3" key="1">
    <citation type="submission" date="2020-08" db="EMBL/GenBank/DDBJ databases">
        <title>Genomic Encyclopedia of Type Strains, Phase IV (KMG-IV): sequencing the most valuable type-strain genomes for metagenomic binning, comparative biology and taxonomic classification.</title>
        <authorList>
            <person name="Goeker M."/>
        </authorList>
    </citation>
    <scope>NUCLEOTIDE SEQUENCE [LARGE SCALE GENOMIC DNA]</scope>
    <source>
        <strain evidence="2 3">DSM 102189</strain>
    </source>
</reference>
<dbReference type="RefSeq" id="WP_184199134.1">
    <property type="nucleotide sequence ID" value="NZ_JACIIV010000013.1"/>
</dbReference>
<sequence length="305" mass="31561">MDKSIAIIGAGIAGLAAGTVLAAAGRQVVLFDKGRGPGGRMATRRMPTPLGEASFDHGTQFFTARDPAFAAQVERWVSEGLAARWPAAGPDAWVGTPGMNAPLRAMAAGLDVHWSTEITAIAHSHGGWHLEGTEGRFDTLVIAIPAEQAARLLGPAAPDLAASAAAVTSAPSWTVMAAFAEPLPLSDVPQVSRALGWAARNSAKPGRTSPESWVLQATAEWSYTHLESPADVVIAALLQALGTDLPIPVATAAHRWRYAFPAATGAAPIWDESRALGLCGDWLASPRVGEAWSSGTAVAGMILNG</sequence>
<dbReference type="SUPFAM" id="SSF51905">
    <property type="entry name" value="FAD/NAD(P)-binding domain"/>
    <property type="match status" value="1"/>
</dbReference>
<keyword evidence="3" id="KW-1185">Reference proteome</keyword>
<dbReference type="Pfam" id="PF01593">
    <property type="entry name" value="Amino_oxidase"/>
    <property type="match status" value="1"/>
</dbReference>
<dbReference type="Gene3D" id="3.50.50.60">
    <property type="entry name" value="FAD/NAD(P)-binding domain"/>
    <property type="match status" value="1"/>
</dbReference>
<organism evidence="2 3">
    <name type="scientific">Polymorphobacter multimanifer</name>
    <dbReference type="NCBI Taxonomy" id="1070431"/>
    <lineage>
        <taxon>Bacteria</taxon>
        <taxon>Pseudomonadati</taxon>
        <taxon>Pseudomonadota</taxon>
        <taxon>Alphaproteobacteria</taxon>
        <taxon>Sphingomonadales</taxon>
        <taxon>Sphingosinicellaceae</taxon>
        <taxon>Polymorphobacter</taxon>
    </lineage>
</organism>
<evidence type="ECO:0000259" key="1">
    <source>
        <dbReference type="Pfam" id="PF01593"/>
    </source>
</evidence>
<dbReference type="Pfam" id="PF13450">
    <property type="entry name" value="NAD_binding_8"/>
    <property type="match status" value="1"/>
</dbReference>
<gene>
    <name evidence="2" type="ORF">FHS79_002027</name>
</gene>
<dbReference type="Gene3D" id="3.90.660.10">
    <property type="match status" value="1"/>
</dbReference>
<dbReference type="PANTHER" id="PTHR16128">
    <property type="entry name" value="FAD/NAD(P)-BINDING OXIDOREDUCTASE FAMILY PROTEIN"/>
    <property type="match status" value="1"/>
</dbReference>
<dbReference type="Proteomes" id="UP000538147">
    <property type="component" value="Unassembled WGS sequence"/>
</dbReference>
<dbReference type="GO" id="GO:0016491">
    <property type="term" value="F:oxidoreductase activity"/>
    <property type="evidence" value="ECO:0007669"/>
    <property type="project" value="InterPro"/>
</dbReference>
<feature type="domain" description="Amine oxidase" evidence="1">
    <location>
        <begin position="91"/>
        <end position="300"/>
    </location>
</feature>
<evidence type="ECO:0000313" key="3">
    <source>
        <dbReference type="Proteomes" id="UP000538147"/>
    </source>
</evidence>
<dbReference type="PANTHER" id="PTHR16128:SF5">
    <property type="entry name" value="FAD_NAD(P)-BINDING OXIDOREDUCTASE FAMILY PROTEIN"/>
    <property type="match status" value="1"/>
</dbReference>
<name>A0A841L6J2_9SPHN</name>
<protein>
    <recommendedName>
        <fullName evidence="1">Amine oxidase domain-containing protein</fullName>
    </recommendedName>
</protein>
<comment type="caution">
    <text evidence="2">The sequence shown here is derived from an EMBL/GenBank/DDBJ whole genome shotgun (WGS) entry which is preliminary data.</text>
</comment>
<accession>A0A841L6J2</accession>
<proteinExistence type="predicted"/>
<dbReference type="InterPro" id="IPR036188">
    <property type="entry name" value="FAD/NAD-bd_sf"/>
</dbReference>
<dbReference type="EMBL" id="JACIIV010000013">
    <property type="protein sequence ID" value="MBB6227846.1"/>
    <property type="molecule type" value="Genomic_DNA"/>
</dbReference>
<dbReference type="InterPro" id="IPR002937">
    <property type="entry name" value="Amino_oxidase"/>
</dbReference>